<dbReference type="Proteomes" id="UP000766336">
    <property type="component" value="Unassembled WGS sequence"/>
</dbReference>
<comment type="caution">
    <text evidence="4">The sequence shown here is derived from an EMBL/GenBank/DDBJ whole genome shotgun (WGS) entry which is preliminary data.</text>
</comment>
<keyword evidence="5" id="KW-1185">Reference proteome</keyword>
<dbReference type="PANTHER" id="PTHR12184:SF1">
    <property type="entry name" value="UBIQUINOL-CYTOCHROME-C REDUCTASE COMPLEX ASSEMBLY FACTOR 1"/>
    <property type="match status" value="1"/>
</dbReference>
<dbReference type="InterPro" id="IPR014569">
    <property type="entry name" value="Ubq_cyt-c_CBP3-rel"/>
</dbReference>
<dbReference type="RefSeq" id="WP_213671850.1">
    <property type="nucleotide sequence ID" value="NZ_JAHCDA010000004.1"/>
</dbReference>
<organism evidence="4 5">
    <name type="scientific">Roseococcus pinisoli</name>
    <dbReference type="NCBI Taxonomy" id="2835040"/>
    <lineage>
        <taxon>Bacteria</taxon>
        <taxon>Pseudomonadati</taxon>
        <taxon>Pseudomonadota</taxon>
        <taxon>Alphaproteobacteria</taxon>
        <taxon>Acetobacterales</taxon>
        <taxon>Roseomonadaceae</taxon>
        <taxon>Roseococcus</taxon>
    </lineage>
</organism>
<dbReference type="InterPro" id="IPR021150">
    <property type="entry name" value="Ubiq_cyt_c_chap"/>
</dbReference>
<dbReference type="EMBL" id="JAHCDA010000004">
    <property type="protein sequence ID" value="MBS7813152.1"/>
    <property type="molecule type" value="Genomic_DNA"/>
</dbReference>
<evidence type="ECO:0000256" key="1">
    <source>
        <dbReference type="ARBA" id="ARBA00006407"/>
    </source>
</evidence>
<evidence type="ECO:0000259" key="3">
    <source>
        <dbReference type="Pfam" id="PF03981"/>
    </source>
</evidence>
<reference evidence="4 5" key="1">
    <citation type="submission" date="2021-05" db="EMBL/GenBank/DDBJ databases">
        <title>Roseococcus sp. XZZS9, whole genome shotgun sequencing project.</title>
        <authorList>
            <person name="Zhao G."/>
            <person name="Shen L."/>
        </authorList>
    </citation>
    <scope>NUCLEOTIDE SEQUENCE [LARGE SCALE GENOMIC DNA]</scope>
    <source>
        <strain evidence="4 5">XZZS9</strain>
    </source>
</reference>
<sequence>MGLFGLFRRPRHERSGFMLYGVAVAAAREPDFYAELGVPDTAAGRFELVALHVALLIRRLRGEGTKVGDALAQAVFDAMFSDMDLNLREMGIGDMTVGKRVKMLWEGFHGRAQAYAEAIAAGDEAGLAAALARNVWVREDAPEGSAEALAAQALRIDGVLAGQALAELLQGRVHFA</sequence>
<feature type="domain" description="Ubiquinol-cytochrome c chaperone" evidence="3">
    <location>
        <begin position="35"/>
        <end position="175"/>
    </location>
</feature>
<comment type="similarity">
    <text evidence="2">Belongs to the UPF0174 family.</text>
</comment>
<protein>
    <submittedName>
        <fullName evidence="4">Ubiquinol-cytochrome C chaperone</fullName>
    </submittedName>
</protein>
<dbReference type="Pfam" id="PF03981">
    <property type="entry name" value="Ubiq_cyt_C_chap"/>
    <property type="match status" value="1"/>
</dbReference>
<accession>A0ABS5QHV7</accession>
<dbReference type="PANTHER" id="PTHR12184">
    <property type="entry name" value="UBIQUINOL-CYTOCHROME C REDUCTASE COMPLEX ASSEMBLY FACTOR 1 FAMILY MEMBER"/>
    <property type="match status" value="1"/>
</dbReference>
<evidence type="ECO:0000313" key="4">
    <source>
        <dbReference type="EMBL" id="MBS7813152.1"/>
    </source>
</evidence>
<evidence type="ECO:0000256" key="2">
    <source>
        <dbReference type="ARBA" id="ARBA00006436"/>
    </source>
</evidence>
<comment type="similarity">
    <text evidence="1">Belongs to the CBP3 family.</text>
</comment>
<dbReference type="PIRSF" id="PIRSF032079">
    <property type="entry name" value="UCP032079"/>
    <property type="match status" value="1"/>
</dbReference>
<dbReference type="InterPro" id="IPR007129">
    <property type="entry name" value="Ubiqinol_cyt_c_chaperone_CPB3"/>
</dbReference>
<name>A0ABS5QHV7_9PROT</name>
<evidence type="ECO:0000313" key="5">
    <source>
        <dbReference type="Proteomes" id="UP000766336"/>
    </source>
</evidence>
<gene>
    <name evidence="4" type="ORF">KHU32_19560</name>
</gene>
<proteinExistence type="inferred from homology"/>